<evidence type="ECO:0000313" key="4">
    <source>
        <dbReference type="Proteomes" id="UP000815677"/>
    </source>
</evidence>
<evidence type="ECO:0000313" key="3">
    <source>
        <dbReference type="EMBL" id="GAT60888.1"/>
    </source>
</evidence>
<evidence type="ECO:0000256" key="2">
    <source>
        <dbReference type="SAM" id="Phobius"/>
    </source>
</evidence>
<proteinExistence type="predicted"/>
<evidence type="ECO:0000256" key="1">
    <source>
        <dbReference type="SAM" id="MobiDB-lite"/>
    </source>
</evidence>
<feature type="transmembrane region" description="Helical" evidence="2">
    <location>
        <begin position="58"/>
        <end position="82"/>
    </location>
</feature>
<accession>A0ABQ0MC45</accession>
<gene>
    <name evidence="3" type="ORF">MCHLO_16980</name>
</gene>
<evidence type="ECO:0008006" key="5">
    <source>
        <dbReference type="Google" id="ProtNLM"/>
    </source>
</evidence>
<keyword evidence="2" id="KW-0472">Membrane</keyword>
<dbReference type="Proteomes" id="UP000815677">
    <property type="component" value="Unassembled WGS sequence"/>
</dbReference>
<keyword evidence="2" id="KW-1133">Transmembrane helix</keyword>
<organism evidence="3 4">
    <name type="scientific">Mycena chlorophos</name>
    <name type="common">Agaric fungus</name>
    <name type="synonym">Agaricus chlorophos</name>
    <dbReference type="NCBI Taxonomy" id="658473"/>
    <lineage>
        <taxon>Eukaryota</taxon>
        <taxon>Fungi</taxon>
        <taxon>Dikarya</taxon>
        <taxon>Basidiomycota</taxon>
        <taxon>Agaricomycotina</taxon>
        <taxon>Agaricomycetes</taxon>
        <taxon>Agaricomycetidae</taxon>
        <taxon>Agaricales</taxon>
        <taxon>Marasmiineae</taxon>
        <taxon>Mycenaceae</taxon>
        <taxon>Mycena</taxon>
    </lineage>
</organism>
<keyword evidence="4" id="KW-1185">Reference proteome</keyword>
<keyword evidence="2" id="KW-0812">Transmembrane</keyword>
<dbReference type="EMBL" id="DF849967">
    <property type="protein sequence ID" value="GAT60888.1"/>
    <property type="molecule type" value="Genomic_DNA"/>
</dbReference>
<feature type="region of interest" description="Disordered" evidence="1">
    <location>
        <begin position="1"/>
        <end position="25"/>
    </location>
</feature>
<reference evidence="3" key="1">
    <citation type="submission" date="2014-09" db="EMBL/GenBank/DDBJ databases">
        <title>Genome sequence of the luminous mushroom Mycena chlorophos for searching fungal bioluminescence genes.</title>
        <authorList>
            <person name="Tanaka Y."/>
            <person name="Kasuga D."/>
            <person name="Oba Y."/>
            <person name="Hase S."/>
            <person name="Sato K."/>
            <person name="Oba Y."/>
            <person name="Sakakibara Y."/>
        </authorList>
    </citation>
    <scope>NUCLEOTIDE SEQUENCE</scope>
</reference>
<sequence>MAVKPAEDQYRAIPRHSDSEVANASPDLEEDGEFASLLGNTSRPVKDRVVPSSKLDRLVRIATLIIALCTLVDIILVAYLGLHRHFVVSPAAADSVVDADDLEIKSPYINLEQLYAEKPFLKPNLAPLVNHARAFVQIDRTQPDKVFPPYGLMRPLSVGMIPEFERRLLLTETISTVAQWRVGDFGMESCSLTISVPPRESDAKDEIVREPATIDVYTLPVHKKIDMNKLSYATRPLGATFFGSLPVSFNSTHELPPFPCKSGTYFAFEFRCSQPGCKVDVTGKAEGSSGAFLVFSFEHLLRLITGLYITQYQTI</sequence>
<feature type="compositionally biased region" description="Basic and acidic residues" evidence="1">
    <location>
        <begin position="1"/>
        <end position="19"/>
    </location>
</feature>
<name>A0ABQ0MC45_MYCCL</name>
<protein>
    <recommendedName>
        <fullName evidence="5">Ubiquitin 3 binding protein But2 C-terminal domain-containing protein</fullName>
    </recommendedName>
</protein>